<dbReference type="CDD" id="cd00609">
    <property type="entry name" value="AAT_like"/>
    <property type="match status" value="1"/>
</dbReference>
<dbReference type="EC" id="4.4.1.13" evidence="2"/>
<dbReference type="InterPro" id="IPR015424">
    <property type="entry name" value="PyrdxlP-dep_Trfase"/>
</dbReference>
<name>A0A5N6MUN1_9MICC</name>
<reference evidence="7 8" key="1">
    <citation type="submission" date="2019-08" db="EMBL/GenBank/DDBJ databases">
        <title>Arthrobacter sp. nov., isolated from plateau pika and Tibetan wild ass.</title>
        <authorList>
            <person name="Ge Y."/>
        </authorList>
    </citation>
    <scope>NUCLEOTIDE SEQUENCE [LARGE SCALE GENOMIC DNA]</scope>
    <source>
        <strain evidence="7 8">785</strain>
    </source>
</reference>
<proteinExistence type="inferred from homology"/>
<dbReference type="SUPFAM" id="SSF53383">
    <property type="entry name" value="PLP-dependent transferases"/>
    <property type="match status" value="1"/>
</dbReference>
<dbReference type="InterPro" id="IPR015421">
    <property type="entry name" value="PyrdxlP-dep_Trfase_major"/>
</dbReference>
<evidence type="ECO:0000256" key="2">
    <source>
        <dbReference type="ARBA" id="ARBA00012224"/>
    </source>
</evidence>
<organism evidence="7 8">
    <name type="scientific">Arthrobacter yangruifuii</name>
    <dbReference type="NCBI Taxonomy" id="2606616"/>
    <lineage>
        <taxon>Bacteria</taxon>
        <taxon>Bacillati</taxon>
        <taxon>Actinomycetota</taxon>
        <taxon>Actinomycetes</taxon>
        <taxon>Micrococcales</taxon>
        <taxon>Micrococcaceae</taxon>
        <taxon>Arthrobacter</taxon>
    </lineage>
</organism>
<dbReference type="GO" id="GO:0047804">
    <property type="term" value="F:cysteine-S-conjugate beta-lyase activity"/>
    <property type="evidence" value="ECO:0007669"/>
    <property type="project" value="UniProtKB-EC"/>
</dbReference>
<evidence type="ECO:0000256" key="5">
    <source>
        <dbReference type="ARBA" id="ARBA00037974"/>
    </source>
</evidence>
<keyword evidence="4" id="KW-0456">Lyase</keyword>
<dbReference type="InterPro" id="IPR051798">
    <property type="entry name" value="Class-II_PLP-Dep_Aminotrans"/>
</dbReference>
<comment type="caution">
    <text evidence="7">The sequence shown here is derived from an EMBL/GenBank/DDBJ whole genome shotgun (WGS) entry which is preliminary data.</text>
</comment>
<protein>
    <recommendedName>
        <fullName evidence="2">cysteine-S-conjugate beta-lyase</fullName>
        <ecNumber evidence="2">4.4.1.13</ecNumber>
    </recommendedName>
</protein>
<dbReference type="EMBL" id="VTFX01000001">
    <property type="protein sequence ID" value="KAD4060380.1"/>
    <property type="molecule type" value="Genomic_DNA"/>
</dbReference>
<sequence>MTKIAAEPLAVLRARTSYKWQTYPADVLPLFVAEMDYPLAGPVQQAIIDRVLASDTGYIAGPRPVAEAFAGFAGRTWSWAVDPEDVRTTTDVSVAIVECLRQAVPMDSTVVITPPVYPPFFELPLEADAAVVEVPLLSDGGNWALDLAGIEQAFALGADAMLLCNPHNPLGLVHSVETLRALADLSAKYGVTVISDEIHAPLTYEPGAFTPYLTVSQNARGYGICVSAASKGWNIAGTKCAVMVAQSDRTRLMLSSMPEEVSARTSILGLHAAAAAYTDGGPWLASVLESLAANRRLLGELLAEHLPGVRYRLPAASYLAWLDFRALGWGDDPAATALEQARVALESGLRFGPQGAGYVRLNFACSPEVLTEAVERLAAVAGRAGQRATLG</sequence>
<gene>
    <name evidence="7" type="ORF">GD627_04870</name>
</gene>
<keyword evidence="7" id="KW-0808">Transferase</keyword>
<dbReference type="GO" id="GO:0008483">
    <property type="term" value="F:transaminase activity"/>
    <property type="evidence" value="ECO:0007669"/>
    <property type="project" value="UniProtKB-KW"/>
</dbReference>
<dbReference type="PANTHER" id="PTHR43525:SF2">
    <property type="entry name" value="CYSTATHIONINE BETA-LYASE-RELATED"/>
    <property type="match status" value="1"/>
</dbReference>
<dbReference type="Gene3D" id="3.90.1150.10">
    <property type="entry name" value="Aspartate Aminotransferase, domain 1"/>
    <property type="match status" value="1"/>
</dbReference>
<accession>A0A5N6MUN1</accession>
<evidence type="ECO:0000313" key="8">
    <source>
        <dbReference type="Proteomes" id="UP000326852"/>
    </source>
</evidence>
<dbReference type="Gene3D" id="3.40.640.10">
    <property type="entry name" value="Type I PLP-dependent aspartate aminotransferase-like (Major domain)"/>
    <property type="match status" value="1"/>
</dbReference>
<keyword evidence="8" id="KW-1185">Reference proteome</keyword>
<comment type="similarity">
    <text evidence="5">Belongs to the class-II pyridoxal-phosphate-dependent aminotransferase family. MalY/PatB cystathionine beta-lyase subfamily.</text>
</comment>
<feature type="domain" description="Aminotransferase class I/classII large" evidence="6">
    <location>
        <begin position="60"/>
        <end position="377"/>
    </location>
</feature>
<evidence type="ECO:0000256" key="3">
    <source>
        <dbReference type="ARBA" id="ARBA00022898"/>
    </source>
</evidence>
<dbReference type="Pfam" id="PF00155">
    <property type="entry name" value="Aminotran_1_2"/>
    <property type="match status" value="1"/>
</dbReference>
<keyword evidence="7" id="KW-0032">Aminotransferase</keyword>
<dbReference type="RefSeq" id="WP_152271534.1">
    <property type="nucleotide sequence ID" value="NZ_VTFX01000001.1"/>
</dbReference>
<dbReference type="GO" id="GO:0030170">
    <property type="term" value="F:pyridoxal phosphate binding"/>
    <property type="evidence" value="ECO:0007669"/>
    <property type="project" value="InterPro"/>
</dbReference>
<evidence type="ECO:0000256" key="1">
    <source>
        <dbReference type="ARBA" id="ARBA00001933"/>
    </source>
</evidence>
<evidence type="ECO:0000259" key="6">
    <source>
        <dbReference type="Pfam" id="PF00155"/>
    </source>
</evidence>
<dbReference type="AlphaFoldDB" id="A0A5N6MUN1"/>
<keyword evidence="3" id="KW-0663">Pyridoxal phosphate</keyword>
<dbReference type="InterPro" id="IPR015422">
    <property type="entry name" value="PyrdxlP-dep_Trfase_small"/>
</dbReference>
<evidence type="ECO:0000313" key="7">
    <source>
        <dbReference type="EMBL" id="KAD4060380.1"/>
    </source>
</evidence>
<comment type="cofactor">
    <cofactor evidence="1">
        <name>pyridoxal 5'-phosphate</name>
        <dbReference type="ChEBI" id="CHEBI:597326"/>
    </cofactor>
</comment>
<evidence type="ECO:0000256" key="4">
    <source>
        <dbReference type="ARBA" id="ARBA00023239"/>
    </source>
</evidence>
<dbReference type="InterPro" id="IPR004839">
    <property type="entry name" value="Aminotransferase_I/II_large"/>
</dbReference>
<dbReference type="Proteomes" id="UP000326852">
    <property type="component" value="Unassembled WGS sequence"/>
</dbReference>
<dbReference type="PANTHER" id="PTHR43525">
    <property type="entry name" value="PROTEIN MALY"/>
    <property type="match status" value="1"/>
</dbReference>